<sequence>MERFDIHGGADFPSLKDYMEEKKPGKGNGNIIAVIGHYITEKLGEEHFSEGQVEYAYKMLNIKRPNHLRQIMINEKNKRDLFEPNAEDATKWQLTRAGEIFVSDQLPES</sequence>
<reference evidence="1 2" key="1">
    <citation type="journal article" date="2011" name="J. Bacteriol.">
        <title>Complete Genome Sequence of the Aerobic Marine Methanotroph Methylomonas methanica MC09.</title>
        <authorList>
            <person name="Boden R."/>
            <person name="Cunliffe M."/>
            <person name="Scanlan J."/>
            <person name="Moussard H."/>
            <person name="Kits K.D."/>
            <person name="Klotz M.G."/>
            <person name="Jetten M.S."/>
            <person name="Vuilleumier S."/>
            <person name="Han J."/>
            <person name="Peters L."/>
            <person name="Mikhailova N."/>
            <person name="Teshima H."/>
            <person name="Tapia R."/>
            <person name="Kyrpides N."/>
            <person name="Ivanova N."/>
            <person name="Pagani I."/>
            <person name="Cheng J.F."/>
            <person name="Goodwin L."/>
            <person name="Han C."/>
            <person name="Hauser L."/>
            <person name="Land M.L."/>
            <person name="Lapidus A."/>
            <person name="Lucas S."/>
            <person name="Pitluck S."/>
            <person name="Woyke T."/>
            <person name="Stein L."/>
            <person name="Murrell J.C."/>
        </authorList>
    </citation>
    <scope>NUCLEOTIDE SEQUENCE [LARGE SCALE GENOMIC DNA]</scope>
    <source>
        <strain evidence="1 2">MC09</strain>
    </source>
</reference>
<dbReference type="EMBL" id="CP002738">
    <property type="protein sequence ID" value="AEF99501.1"/>
    <property type="molecule type" value="Genomic_DNA"/>
</dbReference>
<dbReference type="HOGENOM" id="CLU_2180753_0_0_6"/>
<reference key="2">
    <citation type="submission" date="2011-05" db="EMBL/GenBank/DDBJ databases">
        <title>Complete genome sequence of the aerobic marine methanotroph Methylomonas methanica MC09.</title>
        <authorList>
            <person name="Boden R."/>
            <person name="Cunliffe M."/>
            <person name="Scanlan J."/>
            <person name="Moussard H."/>
            <person name="Kits K.D."/>
            <person name="Klotz M."/>
            <person name="Jetten M."/>
            <person name="Vuilleumier S."/>
            <person name="Han J."/>
            <person name="Peters L."/>
            <person name="Mikhailova N."/>
            <person name="Teshima H."/>
            <person name="Tapia R."/>
            <person name="Kyrpides N."/>
            <person name="Ivanova N."/>
            <person name="Pagani I."/>
            <person name="Cheng J.-F."/>
            <person name="Goodwin L."/>
            <person name="Han C."/>
            <person name="Hauser L."/>
            <person name="Land M."/>
            <person name="Lapidus A."/>
            <person name="Lucas S."/>
            <person name="Pitluck S."/>
            <person name="Woyke T."/>
            <person name="Stein L.Y."/>
            <person name="Murrell C."/>
        </authorList>
    </citation>
    <scope>NUCLEOTIDE SEQUENCE</scope>
    <source>
        <strain>MC09</strain>
    </source>
</reference>
<accession>F9ZVM3</accession>
<dbReference type="Proteomes" id="UP000008888">
    <property type="component" value="Chromosome"/>
</dbReference>
<evidence type="ECO:0000313" key="1">
    <source>
        <dbReference type="EMBL" id="AEF99501.1"/>
    </source>
</evidence>
<dbReference type="KEGG" id="mmt:Metme_1067"/>
<name>F9ZVM3_METMM</name>
<dbReference type="AlphaFoldDB" id="F9ZVM3"/>
<reference evidence="2" key="3">
    <citation type="submission" date="2011-05" db="EMBL/GenBank/DDBJ databases">
        <title>Complete sequence of Methylomonas methanica MC09.</title>
        <authorList>
            <consortium name="US DOE Joint Genome Institute"/>
            <person name="Lucas S."/>
            <person name="Han J."/>
            <person name="Lapidus A."/>
            <person name="Cheng J.-F."/>
            <person name="Goodwin L."/>
            <person name="Pitluck S."/>
            <person name="Peters L."/>
            <person name="Mikhailova N."/>
            <person name="Teshima H."/>
            <person name="Han C."/>
            <person name="Tapia R."/>
            <person name="Land M."/>
            <person name="Hauser L."/>
            <person name="Kyrpides N."/>
            <person name="Ivanova N."/>
            <person name="Pagani I."/>
            <person name="Stein L."/>
            <person name="Woyke T."/>
        </authorList>
    </citation>
    <scope>NUCLEOTIDE SEQUENCE [LARGE SCALE GENOMIC DNA]</scope>
    <source>
        <strain evidence="2">MC09</strain>
    </source>
</reference>
<dbReference type="STRING" id="857087.Metme_1067"/>
<protein>
    <submittedName>
        <fullName evidence="1">Uncharacterized protein</fullName>
    </submittedName>
</protein>
<gene>
    <name evidence="1" type="ordered locus">Metme_1067</name>
</gene>
<evidence type="ECO:0000313" key="2">
    <source>
        <dbReference type="Proteomes" id="UP000008888"/>
    </source>
</evidence>
<keyword evidence="2" id="KW-1185">Reference proteome</keyword>
<organism evidence="1 2">
    <name type="scientific">Methylomonas methanica (strain DSM 25384 / MC09)</name>
    <dbReference type="NCBI Taxonomy" id="857087"/>
    <lineage>
        <taxon>Bacteria</taxon>
        <taxon>Pseudomonadati</taxon>
        <taxon>Pseudomonadota</taxon>
        <taxon>Gammaproteobacteria</taxon>
        <taxon>Methylococcales</taxon>
        <taxon>Methylococcaceae</taxon>
        <taxon>Methylomonas</taxon>
    </lineage>
</organism>
<proteinExistence type="predicted"/>